<sequence length="254" mass="29489">MIMQLVVLFQVKIGPFVHEDDNTIADVHDDTSKNGDLISMLIFLFRLVYYDGNTIVISRIVVLYQDVHEHDDIIYQIKYKMIRPFHLIYDNDVDATIIAILQLVIVVLHQHAHVGAHADNGDNDTLNMNVLVVLYQNVHVKDDTIAFMQLVVLYQVKNEERLLLLLLQVQVMVQVKDQDDTLTVKDTSDSKENNNRTTRYSNENPYMIQYHDIITVIDATLQVSHFNENRINTRNNFKSNNSNRSYDNNDDTVK</sequence>
<dbReference type="InParanoid" id="A0A1E7EJ78"/>
<dbReference type="AlphaFoldDB" id="A0A1E7EJ78"/>
<protein>
    <submittedName>
        <fullName evidence="2">Uncharacterized protein</fullName>
    </submittedName>
</protein>
<feature type="compositionally biased region" description="Low complexity" evidence="1">
    <location>
        <begin position="233"/>
        <end position="246"/>
    </location>
</feature>
<reference evidence="2 3" key="1">
    <citation type="submission" date="2016-09" db="EMBL/GenBank/DDBJ databases">
        <title>Extensive genetic diversity and differential bi-allelic expression allows diatom success in the polar Southern Ocean.</title>
        <authorList>
            <consortium name="DOE Joint Genome Institute"/>
            <person name="Mock T."/>
            <person name="Otillar R.P."/>
            <person name="Strauss J."/>
            <person name="Dupont C."/>
            <person name="Frickenhaus S."/>
            <person name="Maumus F."/>
            <person name="Mcmullan M."/>
            <person name="Sanges R."/>
            <person name="Schmutz J."/>
            <person name="Toseland A."/>
            <person name="Valas R."/>
            <person name="Veluchamy A."/>
            <person name="Ward B.J."/>
            <person name="Allen A."/>
            <person name="Barry K."/>
            <person name="Falciatore A."/>
            <person name="Ferrante M."/>
            <person name="Fortunato A.E."/>
            <person name="Gloeckner G."/>
            <person name="Gruber A."/>
            <person name="Hipkin R."/>
            <person name="Janech M."/>
            <person name="Kroth P."/>
            <person name="Leese F."/>
            <person name="Lindquist E."/>
            <person name="Lyon B.R."/>
            <person name="Martin J."/>
            <person name="Mayer C."/>
            <person name="Parker M."/>
            <person name="Quesneville H."/>
            <person name="Raymond J."/>
            <person name="Uhlig C."/>
            <person name="Valentin K.U."/>
            <person name="Worden A.Z."/>
            <person name="Armbrust E.V."/>
            <person name="Bowler C."/>
            <person name="Green B."/>
            <person name="Moulton V."/>
            <person name="Van Oosterhout C."/>
            <person name="Grigoriev I."/>
        </authorList>
    </citation>
    <scope>NUCLEOTIDE SEQUENCE [LARGE SCALE GENOMIC DNA]</scope>
    <source>
        <strain evidence="2 3">CCMP1102</strain>
    </source>
</reference>
<keyword evidence="3" id="KW-1185">Reference proteome</keyword>
<dbReference type="EMBL" id="KV784579">
    <property type="protein sequence ID" value="OEU05673.1"/>
    <property type="molecule type" value="Genomic_DNA"/>
</dbReference>
<dbReference type="KEGG" id="fcy:FRACYDRAFT_258701"/>
<name>A0A1E7EJ78_9STRA</name>
<proteinExistence type="predicted"/>
<feature type="region of interest" description="Disordered" evidence="1">
    <location>
        <begin position="233"/>
        <end position="254"/>
    </location>
</feature>
<accession>A0A1E7EJ78</accession>
<gene>
    <name evidence="2" type="ORF">FRACYDRAFT_258701</name>
</gene>
<evidence type="ECO:0000256" key="1">
    <source>
        <dbReference type="SAM" id="MobiDB-lite"/>
    </source>
</evidence>
<dbReference type="Proteomes" id="UP000095751">
    <property type="component" value="Unassembled WGS sequence"/>
</dbReference>
<evidence type="ECO:0000313" key="2">
    <source>
        <dbReference type="EMBL" id="OEU05673.1"/>
    </source>
</evidence>
<organism evidence="2 3">
    <name type="scientific">Fragilariopsis cylindrus CCMP1102</name>
    <dbReference type="NCBI Taxonomy" id="635003"/>
    <lineage>
        <taxon>Eukaryota</taxon>
        <taxon>Sar</taxon>
        <taxon>Stramenopiles</taxon>
        <taxon>Ochrophyta</taxon>
        <taxon>Bacillariophyta</taxon>
        <taxon>Bacillariophyceae</taxon>
        <taxon>Bacillariophycidae</taxon>
        <taxon>Bacillariales</taxon>
        <taxon>Bacillariaceae</taxon>
        <taxon>Fragilariopsis</taxon>
    </lineage>
</organism>
<evidence type="ECO:0000313" key="3">
    <source>
        <dbReference type="Proteomes" id="UP000095751"/>
    </source>
</evidence>